<dbReference type="Proteomes" id="UP001218218">
    <property type="component" value="Unassembled WGS sequence"/>
</dbReference>
<gene>
    <name evidence="1" type="ORF">DFH08DRAFT_962946</name>
</gene>
<dbReference type="EMBL" id="JARIHO010000024">
    <property type="protein sequence ID" value="KAJ7342913.1"/>
    <property type="molecule type" value="Genomic_DNA"/>
</dbReference>
<reference evidence="1" key="1">
    <citation type="submission" date="2023-03" db="EMBL/GenBank/DDBJ databases">
        <title>Massive genome expansion in bonnet fungi (Mycena s.s.) driven by repeated elements and novel gene families across ecological guilds.</title>
        <authorList>
            <consortium name="Lawrence Berkeley National Laboratory"/>
            <person name="Harder C.B."/>
            <person name="Miyauchi S."/>
            <person name="Viragh M."/>
            <person name="Kuo A."/>
            <person name="Thoen E."/>
            <person name="Andreopoulos B."/>
            <person name="Lu D."/>
            <person name="Skrede I."/>
            <person name="Drula E."/>
            <person name="Henrissat B."/>
            <person name="Morin E."/>
            <person name="Kohler A."/>
            <person name="Barry K."/>
            <person name="LaButti K."/>
            <person name="Morin E."/>
            <person name="Salamov A."/>
            <person name="Lipzen A."/>
            <person name="Mereny Z."/>
            <person name="Hegedus B."/>
            <person name="Baldrian P."/>
            <person name="Stursova M."/>
            <person name="Weitz H."/>
            <person name="Taylor A."/>
            <person name="Grigoriev I.V."/>
            <person name="Nagy L.G."/>
            <person name="Martin F."/>
            <person name="Kauserud H."/>
        </authorList>
    </citation>
    <scope>NUCLEOTIDE SEQUENCE</scope>
    <source>
        <strain evidence="1">CBHHK002</strain>
    </source>
</reference>
<name>A0AAD7EP97_9AGAR</name>
<keyword evidence="2" id="KW-1185">Reference proteome</keyword>
<proteinExistence type="predicted"/>
<protein>
    <submittedName>
        <fullName evidence="1">Uncharacterized protein</fullName>
    </submittedName>
</protein>
<organism evidence="1 2">
    <name type="scientific">Mycena albidolilacea</name>
    <dbReference type="NCBI Taxonomy" id="1033008"/>
    <lineage>
        <taxon>Eukaryota</taxon>
        <taxon>Fungi</taxon>
        <taxon>Dikarya</taxon>
        <taxon>Basidiomycota</taxon>
        <taxon>Agaricomycotina</taxon>
        <taxon>Agaricomycetes</taxon>
        <taxon>Agaricomycetidae</taxon>
        <taxon>Agaricales</taxon>
        <taxon>Marasmiineae</taxon>
        <taxon>Mycenaceae</taxon>
        <taxon>Mycena</taxon>
    </lineage>
</organism>
<dbReference type="AlphaFoldDB" id="A0AAD7EP97"/>
<evidence type="ECO:0000313" key="1">
    <source>
        <dbReference type="EMBL" id="KAJ7342913.1"/>
    </source>
</evidence>
<sequence>MEGGSELLKKGFAALQKHVNKRKATLQDRLKKEERINDDDSTWLDGPANLIDEERTLELLDSASDYEQGLSCLNNVLQAAVNHMKEFAAGVTSSVSALKAPSTKRKKEKTRPITEFKNQAPISTGTAAWATV</sequence>
<accession>A0AAD7EP97</accession>
<comment type="caution">
    <text evidence="1">The sequence shown here is derived from an EMBL/GenBank/DDBJ whole genome shotgun (WGS) entry which is preliminary data.</text>
</comment>
<evidence type="ECO:0000313" key="2">
    <source>
        <dbReference type="Proteomes" id="UP001218218"/>
    </source>
</evidence>